<evidence type="ECO:0000313" key="1">
    <source>
        <dbReference type="EMBL" id="TYB71982.1"/>
    </source>
</evidence>
<gene>
    <name evidence="1" type="ORF">ES675_12505</name>
</gene>
<keyword evidence="2" id="KW-1185">Reference proteome</keyword>
<dbReference type="EMBL" id="VSKL01000005">
    <property type="protein sequence ID" value="TYB71982.1"/>
    <property type="molecule type" value="Genomic_DNA"/>
</dbReference>
<dbReference type="RefSeq" id="WP_066253087.1">
    <property type="nucleotide sequence ID" value="NZ_VSKL01000005.1"/>
</dbReference>
<organism evidence="1 2">
    <name type="scientific">Bizionia algoritergicola</name>
    <dbReference type="NCBI Taxonomy" id="291187"/>
    <lineage>
        <taxon>Bacteria</taxon>
        <taxon>Pseudomonadati</taxon>
        <taxon>Bacteroidota</taxon>
        <taxon>Flavobacteriia</taxon>
        <taxon>Flavobacteriales</taxon>
        <taxon>Flavobacteriaceae</taxon>
        <taxon>Bizionia</taxon>
    </lineage>
</organism>
<evidence type="ECO:0000313" key="2">
    <source>
        <dbReference type="Proteomes" id="UP000324358"/>
    </source>
</evidence>
<proteinExistence type="predicted"/>
<dbReference type="Proteomes" id="UP000324358">
    <property type="component" value="Unassembled WGS sequence"/>
</dbReference>
<dbReference type="OrthoDB" id="1413206at2"/>
<name>A0A5D0QS54_9FLAO</name>
<sequence length="471" mass="55446">MVRIYFDKQIFSHLFKREKSQYVKLLDKIRTQKASLFCYSHAHLLDLKNDKTNIKYSELEFIDTIVNDNYLSYHAIEKKTSCYLARPLEAFADVEEDSDEIDFSSILNFDTSDLSVEDKEKIESAKKIFTDTKLDFNFPELKDVDSEITDPLTKLIPFGQEPMSLMQWSEHFMGMLKNMQEDKTVYKGLRNVTDKHFNNGKFTIDYDEINFNEDLKDSYLQKTFIEYVNSNLNPNGDKEISKYDFFTNAYFTLDLLGISKEPSKSVRFNNMLNDGIHSYYGAYCDCVVSDDAGFLKKTRALYKLLEIDTKVMHVDDFISSFDFIVEKVEKDQNSFSELLLNDLKNGLIVDSYKSIDINRNTNTIKPFHNYLGFFNRIDNIQEDGKSYLYFYRKTKNYSSFTFIREYELVTNNAVEIFGADKYFKEKFEWEKEKDLIQSNNWNGREWDFKSYTFKIETNKGSGKLSILIAIN</sequence>
<accession>A0A5D0QS54</accession>
<dbReference type="AlphaFoldDB" id="A0A5D0QS54"/>
<protein>
    <submittedName>
        <fullName evidence="1">Uncharacterized protein</fullName>
    </submittedName>
</protein>
<reference evidence="1 2" key="1">
    <citation type="submission" date="2019-08" db="EMBL/GenBank/DDBJ databases">
        <title>Genomes of Antarctic Bizionia species.</title>
        <authorList>
            <person name="Bowman J.P."/>
        </authorList>
    </citation>
    <scope>NUCLEOTIDE SEQUENCE [LARGE SCALE GENOMIC DNA]</scope>
    <source>
        <strain evidence="1 2">APA-1</strain>
    </source>
</reference>
<comment type="caution">
    <text evidence="1">The sequence shown here is derived from an EMBL/GenBank/DDBJ whole genome shotgun (WGS) entry which is preliminary data.</text>
</comment>